<dbReference type="EMBL" id="JAJKFW010000062">
    <property type="protein sequence ID" value="MCC9644991.1"/>
    <property type="molecule type" value="Genomic_DNA"/>
</dbReference>
<evidence type="ECO:0000313" key="2">
    <source>
        <dbReference type="EMBL" id="MCC9644991.1"/>
    </source>
</evidence>
<reference evidence="2" key="1">
    <citation type="submission" date="2021-11" db="EMBL/GenBank/DDBJ databases">
        <title>Genome sequence.</title>
        <authorList>
            <person name="Sun Q."/>
        </authorList>
    </citation>
    <scope>NUCLEOTIDE SEQUENCE</scope>
    <source>
        <strain evidence="2">JC740</strain>
    </source>
</reference>
<feature type="compositionally biased region" description="Polar residues" evidence="1">
    <location>
        <begin position="102"/>
        <end position="114"/>
    </location>
</feature>
<comment type="caution">
    <text evidence="2">The sequence shown here is derived from an EMBL/GenBank/DDBJ whole genome shotgun (WGS) entry which is preliminary data.</text>
</comment>
<feature type="compositionally biased region" description="Polar residues" evidence="1">
    <location>
        <begin position="352"/>
        <end position="366"/>
    </location>
</feature>
<accession>A0ABS8NNA6</accession>
<dbReference type="Proteomes" id="UP001430306">
    <property type="component" value="Unassembled WGS sequence"/>
</dbReference>
<feature type="region of interest" description="Disordered" evidence="1">
    <location>
        <begin position="352"/>
        <end position="404"/>
    </location>
</feature>
<dbReference type="RefSeq" id="WP_230276648.1">
    <property type="nucleotide sequence ID" value="NZ_JAJKFW010000062.1"/>
</dbReference>
<feature type="compositionally biased region" description="Pro residues" evidence="1">
    <location>
        <begin position="173"/>
        <end position="184"/>
    </location>
</feature>
<evidence type="ECO:0000313" key="3">
    <source>
        <dbReference type="Proteomes" id="UP001430306"/>
    </source>
</evidence>
<gene>
    <name evidence="2" type="ORF">LOC71_22165</name>
</gene>
<feature type="compositionally biased region" description="Polar residues" evidence="1">
    <location>
        <begin position="374"/>
        <end position="396"/>
    </location>
</feature>
<protein>
    <submittedName>
        <fullName evidence="2">Uncharacterized protein</fullName>
    </submittedName>
</protein>
<evidence type="ECO:0000256" key="1">
    <source>
        <dbReference type="SAM" id="MobiDB-lite"/>
    </source>
</evidence>
<feature type="compositionally biased region" description="Basic and acidic residues" evidence="1">
    <location>
        <begin position="547"/>
        <end position="561"/>
    </location>
</feature>
<organism evidence="2 3">
    <name type="scientific">Rhodopirellula halodulae</name>
    <dbReference type="NCBI Taxonomy" id="2894198"/>
    <lineage>
        <taxon>Bacteria</taxon>
        <taxon>Pseudomonadati</taxon>
        <taxon>Planctomycetota</taxon>
        <taxon>Planctomycetia</taxon>
        <taxon>Pirellulales</taxon>
        <taxon>Pirellulaceae</taxon>
        <taxon>Rhodopirellula</taxon>
    </lineage>
</organism>
<name>A0ABS8NNA6_9BACT</name>
<dbReference type="CDD" id="cd20745">
    <property type="entry name" value="FIX_RhsA_AHH_HNH-like"/>
    <property type="match status" value="1"/>
</dbReference>
<sequence>MNETRIERLSDSDIAAIPPAEVPSEEAAVEKHRRALPAFYHQQHDGRTQAELLQMRDWNRDQIPSQYTVKEWKSLVRQQLHDWAENATKPDSLAGDPIPEPTNRTSPGSTQATANPDLPAATPTEPARSQPASSEGRTSPLPTNEQAANVVGDLPETTAESTRIDQQPEVQPAIPPVTPGPTRPAKPAEDSKPFASLSSKDRELLHLRTVDVVDDPEMFRRFSAIHHRGEHPDTGEPINLEVEMERAAKPAAKKQAEAVMRAKPTDAPTEPEPSRSSTTTDMVQLAADGLGVADPTGLIDGANAAVSLGRAFLDPARRGEHFRNAAISAASVIPLGDITKLFKAKSAAKTVHQASNRYHEGQTPTPASVPGSMAPQSQSTSNPRPASNQRPTTQPGESFGLSDMADSGQLALDAIGIADPTGIADGANAAISLGRAFTDPDRRGEHLQNAAISAVSMIPFAGDLAKIFKAPRATKTVDRATRAMRRQPSGNVAFNPNRIDEIVDAQRVDDIAEGSSMANRTTAGAAAGGSGGGNVPPISPSITDPGDPDRDPRETKRQIEDQRKLQELQDSYLDTLEDVVLATGAFGVALLGAVKAVGVVIASNKSTISNNKHLEELNPVIAGAFVRHELEEVRRNLRRGEALQDQVSKALEIDSEYEDLRARFTTPIDAMKADASSFGANAVTTMGEFVDSVSGASRTLENLSTIGNLLAGAGNGLLDIAKSGLDLLSGKRIGEWIAGKNNEPNVNPNATPAQRFLDDIRDGAYDGRSDFPPFFTSEL</sequence>
<proteinExistence type="predicted"/>
<feature type="region of interest" description="Disordered" evidence="1">
    <location>
        <begin position="1"/>
        <end position="30"/>
    </location>
</feature>
<feature type="region of interest" description="Disordered" evidence="1">
    <location>
        <begin position="87"/>
        <end position="197"/>
    </location>
</feature>
<feature type="compositionally biased region" description="Polar residues" evidence="1">
    <location>
        <begin position="130"/>
        <end position="147"/>
    </location>
</feature>
<feature type="region of interest" description="Disordered" evidence="1">
    <location>
        <begin position="521"/>
        <end position="561"/>
    </location>
</feature>
<feature type="compositionally biased region" description="Basic and acidic residues" evidence="1">
    <location>
        <begin position="1"/>
        <end position="11"/>
    </location>
</feature>
<feature type="compositionally biased region" description="Polar residues" evidence="1">
    <location>
        <begin position="158"/>
        <end position="169"/>
    </location>
</feature>
<feature type="region of interest" description="Disordered" evidence="1">
    <location>
        <begin position="260"/>
        <end position="280"/>
    </location>
</feature>
<keyword evidence="3" id="KW-1185">Reference proteome</keyword>